<evidence type="ECO:0000313" key="9">
    <source>
        <dbReference type="RefSeq" id="XP_015061657.1"/>
    </source>
</evidence>
<evidence type="ECO:0000313" key="10">
    <source>
        <dbReference type="RefSeq" id="XP_027769312.1"/>
    </source>
</evidence>
<dbReference type="Proteomes" id="UP000694930">
    <property type="component" value="Chromosome 12"/>
</dbReference>
<keyword evidence="5" id="KW-0206">Cytoskeleton</keyword>
<keyword evidence="3" id="KW-0963">Cytoplasm</keyword>
<evidence type="ECO:0000256" key="5">
    <source>
        <dbReference type="ARBA" id="ARBA00023212"/>
    </source>
</evidence>
<evidence type="ECO:0000256" key="3">
    <source>
        <dbReference type="ARBA" id="ARBA00022490"/>
    </source>
</evidence>
<accession>A0ABM1V0P4</accession>
<evidence type="ECO:0000313" key="8">
    <source>
        <dbReference type="RefSeq" id="XP_015061656.1"/>
    </source>
</evidence>
<keyword evidence="4" id="KW-0493">Microtubule</keyword>
<reference evidence="8 9" key="2">
    <citation type="submission" date="2025-05" db="UniProtKB">
        <authorList>
            <consortium name="RefSeq"/>
        </authorList>
    </citation>
    <scope>IDENTIFICATION</scope>
</reference>
<dbReference type="InterPro" id="IPR027329">
    <property type="entry name" value="TPX2_C"/>
</dbReference>
<reference evidence="7" key="1">
    <citation type="journal article" date="2014" name="Nat. Genet.">
        <title>The genome of the stress-tolerant wild tomato species Solanum pennellii.</title>
        <authorList>
            <person name="Bolger A."/>
            <person name="Scossa F."/>
            <person name="Bolger M.E."/>
            <person name="Lanz C."/>
            <person name="Maumus F."/>
            <person name="Tohge T."/>
            <person name="Quesneville H."/>
            <person name="Alseekh S."/>
            <person name="Sorensen I."/>
            <person name="Lichtenstein G."/>
            <person name="Fich E.A."/>
            <person name="Conte M."/>
            <person name="Keller H."/>
            <person name="Schneeberger K."/>
            <person name="Schwacke R."/>
            <person name="Ofner I."/>
            <person name="Vrebalov J."/>
            <person name="Xu Y."/>
            <person name="Osorio S."/>
            <person name="Aflitos S.A."/>
            <person name="Schijlen E."/>
            <person name="Jimenez-Gomez J.M."/>
            <person name="Ryngajllo M."/>
            <person name="Kimura S."/>
            <person name="Kumar R."/>
            <person name="Koenig D."/>
            <person name="Headland L.R."/>
            <person name="Maloof J.N."/>
            <person name="Sinha N."/>
            <person name="van Ham R.C."/>
            <person name="Lankhorst R.K."/>
            <person name="Mao L."/>
            <person name="Vogel A."/>
            <person name="Arsova B."/>
            <person name="Panstruga R."/>
            <person name="Fei Z."/>
            <person name="Rose J.K."/>
            <person name="Zamir D."/>
            <person name="Carrari F."/>
            <person name="Giovannoni J.J."/>
            <person name="Weigel D."/>
            <person name="Usadel B."/>
            <person name="Fernie A.R."/>
        </authorList>
    </citation>
    <scope>NUCLEOTIDE SEQUENCE [LARGE SCALE GENOMIC DNA]</scope>
</reference>
<dbReference type="RefSeq" id="XP_015061657.1">
    <property type="nucleotide sequence ID" value="XM_015206171.2"/>
</dbReference>
<dbReference type="Pfam" id="PF06886">
    <property type="entry name" value="TPX2"/>
    <property type="match status" value="1"/>
</dbReference>
<feature type="domain" description="TPX2 C-terminal" evidence="6">
    <location>
        <begin position="48"/>
        <end position="101"/>
    </location>
</feature>
<dbReference type="GeneID" id="107007521"/>
<comment type="subcellular location">
    <subcellularLocation>
        <location evidence="1">Cytoplasm</location>
        <location evidence="1">Cytoskeleton</location>
    </subcellularLocation>
</comment>
<organism evidence="7 10">
    <name type="scientific">Solanum pennellii</name>
    <name type="common">Tomato</name>
    <name type="synonym">Lycopersicon pennellii</name>
    <dbReference type="NCBI Taxonomy" id="28526"/>
    <lineage>
        <taxon>Eukaryota</taxon>
        <taxon>Viridiplantae</taxon>
        <taxon>Streptophyta</taxon>
        <taxon>Embryophyta</taxon>
        <taxon>Tracheophyta</taxon>
        <taxon>Spermatophyta</taxon>
        <taxon>Magnoliopsida</taxon>
        <taxon>eudicotyledons</taxon>
        <taxon>Gunneridae</taxon>
        <taxon>Pentapetalae</taxon>
        <taxon>asterids</taxon>
        <taxon>lamiids</taxon>
        <taxon>Solanales</taxon>
        <taxon>Solanaceae</taxon>
        <taxon>Solanoideae</taxon>
        <taxon>Solaneae</taxon>
        <taxon>Solanum</taxon>
        <taxon>Solanum subgen. Lycopersicon</taxon>
    </lineage>
</organism>
<protein>
    <submittedName>
        <fullName evidence="8 9">Protein TPX2-like</fullName>
    </submittedName>
</protein>
<sequence length="122" mass="14983">MQREFEERRRLENEEAMMRTFIAQPILIEDPILHPEKVRKPLTKVQEFNVHVDHRAPDRAEFDKKEKEMMNQRYREEAEATRMMEEDMALKQLRKTLVIQTSDNLRSPKFVLKRQERRIYQL</sequence>
<dbReference type="RefSeq" id="XP_015061656.1">
    <property type="nucleotide sequence ID" value="XM_015206170.2"/>
</dbReference>
<keyword evidence="7" id="KW-1185">Reference proteome</keyword>
<evidence type="ECO:0000256" key="2">
    <source>
        <dbReference type="ARBA" id="ARBA00005885"/>
    </source>
</evidence>
<gene>
    <name evidence="8 9 10" type="primary">LOC107007521</name>
</gene>
<proteinExistence type="inferred from homology"/>
<name>A0ABM1V0P4_SOLPN</name>
<evidence type="ECO:0000256" key="1">
    <source>
        <dbReference type="ARBA" id="ARBA00004245"/>
    </source>
</evidence>
<evidence type="ECO:0000313" key="7">
    <source>
        <dbReference type="Proteomes" id="UP000694930"/>
    </source>
</evidence>
<evidence type="ECO:0000256" key="4">
    <source>
        <dbReference type="ARBA" id="ARBA00022701"/>
    </source>
</evidence>
<comment type="similarity">
    <text evidence="2">Belongs to the TPX2 family.</text>
</comment>
<dbReference type="RefSeq" id="XP_027769312.1">
    <property type="nucleotide sequence ID" value="XM_027913511.1"/>
</dbReference>
<evidence type="ECO:0000259" key="6">
    <source>
        <dbReference type="Pfam" id="PF06886"/>
    </source>
</evidence>